<feature type="region of interest" description="Disordered" evidence="2">
    <location>
        <begin position="21"/>
        <end position="45"/>
    </location>
</feature>
<protein>
    <submittedName>
        <fullName evidence="4">SUN domain protein</fullName>
    </submittedName>
</protein>
<comment type="similarity">
    <text evidence="1">Belongs to the SUN family.</text>
</comment>
<dbReference type="Proteomes" id="UP000452235">
    <property type="component" value="Unassembled WGS sequence"/>
</dbReference>
<feature type="compositionally biased region" description="Basic residues" evidence="2">
    <location>
        <begin position="21"/>
        <end position="34"/>
    </location>
</feature>
<dbReference type="Pfam" id="PF03856">
    <property type="entry name" value="SUN"/>
    <property type="match status" value="1"/>
</dbReference>
<feature type="region of interest" description="Disordered" evidence="2">
    <location>
        <begin position="311"/>
        <end position="380"/>
    </location>
</feature>
<name>A0A5M3YVX3_ASPTE</name>
<dbReference type="InterPro" id="IPR053088">
    <property type="entry name" value="Beta-glucosidase/SUN-like"/>
</dbReference>
<feature type="compositionally biased region" description="Low complexity" evidence="2">
    <location>
        <begin position="318"/>
        <end position="380"/>
    </location>
</feature>
<gene>
    <name evidence="4" type="ORF">ATEIFO6365_0003058500</name>
</gene>
<keyword evidence="5" id="KW-1185">Reference proteome</keyword>
<dbReference type="PANTHER" id="PTHR31654:SF0">
    <property type="entry name" value="SECRETED BETA-GLUCOSIDASE ADG3-RELATED"/>
    <property type="match status" value="1"/>
</dbReference>
<dbReference type="InterPro" id="IPR005556">
    <property type="entry name" value="SUN"/>
</dbReference>
<keyword evidence="3" id="KW-0732">Signal</keyword>
<dbReference type="OrthoDB" id="5554151at2759"/>
<evidence type="ECO:0000256" key="2">
    <source>
        <dbReference type="SAM" id="MobiDB-lite"/>
    </source>
</evidence>
<feature type="signal peptide" evidence="3">
    <location>
        <begin position="1"/>
        <end position="18"/>
    </location>
</feature>
<dbReference type="VEuPathDB" id="FungiDB:ATEG_00596"/>
<sequence length="452" mass="46269">MKLVQSHLALALIAAVEAAKHGHGHSHGHGHGHRDHSVDAPLEKRGGSCQFPSDAGLVAVTPNLLNGGWAMSPDQKCTPGNYCPYACPPGQVSMQWDPDATSYSYPMSMNGGLYCDEDGNIQKPFPDKPYCEDGTGSVGVRNKCGSEVAFCQTVLPGNEAMLIPTLVQELATLAVPGPSYWCETAAHFYINPPGYGAETACVWGTSSNPYGNWSPYVAGANTDSNGNTFLKIGWNPIYLEPTTPFRNEVPSFGVEIECEGGGCNGLPCKIDPSVNGVNEMVGSAVDGAGGAAFCVVTVPKGERANIVVFETSGGGGSDHTSSSSVAPSTSSTVASSTGTSTSTSASSTSSSAATSVPATTSSTNIIHTTSATATSAPSSAMRMPYSHPPLFGGPSYTYKPGILIETGSSGGDSAQAMSTNTPEPSKVSDENAASSMKASMLGLVLGVAAAMV</sequence>
<proteinExistence type="inferred from homology"/>
<feature type="chain" id="PRO_5043870727" evidence="3">
    <location>
        <begin position="19"/>
        <end position="452"/>
    </location>
</feature>
<evidence type="ECO:0000313" key="5">
    <source>
        <dbReference type="Proteomes" id="UP000452235"/>
    </source>
</evidence>
<accession>A0A5M3YVX3</accession>
<evidence type="ECO:0000256" key="1">
    <source>
        <dbReference type="ARBA" id="ARBA00010579"/>
    </source>
</evidence>
<evidence type="ECO:0000256" key="3">
    <source>
        <dbReference type="SAM" id="SignalP"/>
    </source>
</evidence>
<evidence type="ECO:0000313" key="4">
    <source>
        <dbReference type="EMBL" id="GFF14519.1"/>
    </source>
</evidence>
<feature type="compositionally biased region" description="Basic and acidic residues" evidence="2">
    <location>
        <begin position="35"/>
        <end position="45"/>
    </location>
</feature>
<dbReference type="PANTHER" id="PTHR31654">
    <property type="entry name" value="SECRETED BETA-GLUCOSIDASE ADG3-RELATED"/>
    <property type="match status" value="1"/>
</dbReference>
<dbReference type="AlphaFoldDB" id="A0A5M3YVX3"/>
<organism evidence="4 5">
    <name type="scientific">Aspergillus terreus</name>
    <dbReference type="NCBI Taxonomy" id="33178"/>
    <lineage>
        <taxon>Eukaryota</taxon>
        <taxon>Fungi</taxon>
        <taxon>Dikarya</taxon>
        <taxon>Ascomycota</taxon>
        <taxon>Pezizomycotina</taxon>
        <taxon>Eurotiomycetes</taxon>
        <taxon>Eurotiomycetidae</taxon>
        <taxon>Eurotiales</taxon>
        <taxon>Aspergillaceae</taxon>
        <taxon>Aspergillus</taxon>
        <taxon>Aspergillus subgen. Circumdati</taxon>
    </lineage>
</organism>
<dbReference type="EMBL" id="BLJY01000003">
    <property type="protein sequence ID" value="GFF14519.1"/>
    <property type="molecule type" value="Genomic_DNA"/>
</dbReference>
<reference evidence="4 5" key="1">
    <citation type="submission" date="2020-01" db="EMBL/GenBank/DDBJ databases">
        <title>Aspergillus terreus IFO 6365 whole genome shotgun sequence.</title>
        <authorList>
            <person name="Kanamasa S."/>
            <person name="Takahashi H."/>
        </authorList>
    </citation>
    <scope>NUCLEOTIDE SEQUENCE [LARGE SCALE GENOMIC DNA]</scope>
    <source>
        <strain evidence="4 5">IFO 6365</strain>
    </source>
</reference>
<comment type="caution">
    <text evidence="4">The sequence shown here is derived from an EMBL/GenBank/DDBJ whole genome shotgun (WGS) entry which is preliminary data.</text>
</comment>